<comment type="caution">
    <text evidence="3">The sequence shown here is derived from an EMBL/GenBank/DDBJ whole genome shotgun (WGS) entry which is preliminary data.</text>
</comment>
<gene>
    <name evidence="3" type="ORF">NDI86_06480</name>
</gene>
<protein>
    <submittedName>
        <fullName evidence="3">DUF5658 family protein</fullName>
    </submittedName>
</protein>
<evidence type="ECO:0000313" key="3">
    <source>
        <dbReference type="EMBL" id="MDS0281763.1"/>
    </source>
</evidence>
<dbReference type="InterPro" id="IPR043717">
    <property type="entry name" value="DUF5658"/>
</dbReference>
<feature type="transmembrane region" description="Helical" evidence="1">
    <location>
        <begin position="59"/>
        <end position="80"/>
    </location>
</feature>
<sequence>MQQTLSKDAVYVADSRLRCDHLLWGLVLVGAAGDVLLTLTGLSLCFTEANPVAQAFLDVAGGAGLVTLKLAALLVLFAVYRIVRPLYRRAALVAFFAPQLVAVSHNGLLIARYAGSCV</sequence>
<dbReference type="Pfam" id="PF18902">
    <property type="entry name" value="DUF5658"/>
    <property type="match status" value="1"/>
</dbReference>
<dbReference type="EMBL" id="JAMQOS010000001">
    <property type="protein sequence ID" value="MDS0281763.1"/>
    <property type="molecule type" value="Genomic_DNA"/>
</dbReference>
<reference evidence="3 4" key="1">
    <citation type="submission" date="2022-06" db="EMBL/GenBank/DDBJ databases">
        <title>Halomicroarcula sp. a new haloarchaeum isolate from saline soil.</title>
        <authorList>
            <person name="Strakova D."/>
            <person name="Galisteo C."/>
            <person name="Sanchez-Porro C."/>
            <person name="Ventosa A."/>
        </authorList>
    </citation>
    <scope>NUCLEOTIDE SEQUENCE [LARGE SCALE GENOMIC DNA]</scope>
    <source>
        <strain evidence="3 4">S3CR25-11</strain>
    </source>
</reference>
<keyword evidence="4" id="KW-1185">Reference proteome</keyword>
<evidence type="ECO:0000259" key="2">
    <source>
        <dbReference type="Pfam" id="PF18902"/>
    </source>
</evidence>
<feature type="domain" description="DUF5658" evidence="2">
    <location>
        <begin position="27"/>
        <end position="109"/>
    </location>
</feature>
<keyword evidence="1" id="KW-0812">Transmembrane</keyword>
<proteinExistence type="predicted"/>
<evidence type="ECO:0000256" key="1">
    <source>
        <dbReference type="SAM" id="Phobius"/>
    </source>
</evidence>
<name>A0ABU2FLW3_9EURY</name>
<evidence type="ECO:0000313" key="4">
    <source>
        <dbReference type="Proteomes" id="UP001268864"/>
    </source>
</evidence>
<keyword evidence="1" id="KW-1133">Transmembrane helix</keyword>
<feature type="transmembrane region" description="Helical" evidence="1">
    <location>
        <begin position="92"/>
        <end position="114"/>
    </location>
</feature>
<keyword evidence="1" id="KW-0472">Membrane</keyword>
<dbReference type="Proteomes" id="UP001268864">
    <property type="component" value="Unassembled WGS sequence"/>
</dbReference>
<organism evidence="3 4">
    <name type="scientific">Haloarcula onubensis</name>
    <dbReference type="NCBI Taxonomy" id="2950539"/>
    <lineage>
        <taxon>Archaea</taxon>
        <taxon>Methanobacteriati</taxon>
        <taxon>Methanobacteriota</taxon>
        <taxon>Stenosarchaea group</taxon>
        <taxon>Halobacteria</taxon>
        <taxon>Halobacteriales</taxon>
        <taxon>Haloarculaceae</taxon>
        <taxon>Haloarcula</taxon>
    </lineage>
</organism>
<accession>A0ABU2FLW3</accession>
<feature type="transmembrane region" description="Helical" evidence="1">
    <location>
        <begin position="21"/>
        <end position="39"/>
    </location>
</feature>
<dbReference type="RefSeq" id="WP_310899592.1">
    <property type="nucleotide sequence ID" value="NZ_JAMQOS010000001.1"/>
</dbReference>